<name>A0A0F9IER0_9ZZZZ</name>
<evidence type="ECO:0000313" key="1">
    <source>
        <dbReference type="EMBL" id="KKM18204.1"/>
    </source>
</evidence>
<accession>A0A0F9IER0</accession>
<dbReference type="AlphaFoldDB" id="A0A0F9IER0"/>
<gene>
    <name evidence="1" type="ORF">LCGC14_1668020</name>
</gene>
<dbReference type="EMBL" id="LAZR01014272">
    <property type="protein sequence ID" value="KKM18204.1"/>
    <property type="molecule type" value="Genomic_DNA"/>
</dbReference>
<comment type="caution">
    <text evidence="1">The sequence shown here is derived from an EMBL/GenBank/DDBJ whole genome shotgun (WGS) entry which is preliminary data.</text>
</comment>
<organism evidence="1">
    <name type="scientific">marine sediment metagenome</name>
    <dbReference type="NCBI Taxonomy" id="412755"/>
    <lineage>
        <taxon>unclassified sequences</taxon>
        <taxon>metagenomes</taxon>
        <taxon>ecological metagenomes</taxon>
    </lineage>
</organism>
<reference evidence="1" key="1">
    <citation type="journal article" date="2015" name="Nature">
        <title>Complex archaea that bridge the gap between prokaryotes and eukaryotes.</title>
        <authorList>
            <person name="Spang A."/>
            <person name="Saw J.H."/>
            <person name="Jorgensen S.L."/>
            <person name="Zaremba-Niedzwiedzka K."/>
            <person name="Martijn J."/>
            <person name="Lind A.E."/>
            <person name="van Eijk R."/>
            <person name="Schleper C."/>
            <person name="Guy L."/>
            <person name="Ettema T.J."/>
        </authorList>
    </citation>
    <scope>NUCLEOTIDE SEQUENCE</scope>
</reference>
<protein>
    <submittedName>
        <fullName evidence="1">Uncharacterized protein</fullName>
    </submittedName>
</protein>
<sequence>MKDALSFLCNYVKEITTKVIRGAIYFFIAYSYSLETAIPGARAMTTYSVIKS</sequence>
<proteinExistence type="predicted"/>